<dbReference type="PANTHER" id="PTHR33490">
    <property type="entry name" value="BLR5614 PROTEIN-RELATED"/>
    <property type="match status" value="1"/>
</dbReference>
<evidence type="ECO:0000313" key="3">
    <source>
        <dbReference type="Proteomes" id="UP000538147"/>
    </source>
</evidence>
<accession>A0A841LEE5</accession>
<dbReference type="Proteomes" id="UP000538147">
    <property type="component" value="Unassembled WGS sequence"/>
</dbReference>
<proteinExistence type="predicted"/>
<organism evidence="2 3">
    <name type="scientific">Polymorphobacter multimanifer</name>
    <dbReference type="NCBI Taxonomy" id="1070431"/>
    <lineage>
        <taxon>Bacteria</taxon>
        <taxon>Pseudomonadati</taxon>
        <taxon>Pseudomonadota</taxon>
        <taxon>Alphaproteobacteria</taxon>
        <taxon>Sphingomonadales</taxon>
        <taxon>Sphingosinicellaceae</taxon>
        <taxon>Polymorphobacter</taxon>
    </lineage>
</organism>
<keyword evidence="2" id="KW-0378">Hydrolase</keyword>
<dbReference type="EMBL" id="JACIIV010000016">
    <property type="protein sequence ID" value="MBB6228185.1"/>
    <property type="molecule type" value="Genomic_DNA"/>
</dbReference>
<dbReference type="SMART" id="SM00460">
    <property type="entry name" value="TGc"/>
    <property type="match status" value="1"/>
</dbReference>
<sequence>MQLRVGFDLQFSCPKPTELIMMLSLHPSQGSRLLSNDALTVSPALPVRSYIDSFGNRAHRLTAPAGPIRFQSDFLVQGDDSPDVLPVDAVQHPIADLPDDVLIFLLASRYCEVEKLSPMAWQQFGALPDGWPRVQAILDFVHGHIRFDYNCARGDRSAHDALTDGEGVCRDFAHLSVALCRAMHIPARYVTGWLGDIRWPRVPGPMDFSGWTQVWLGGRWWDVDARHVTPRHGRVLMAVGRDAADVAISTAFGAATVTRFHVISDEVDPPAEWLGSNHETVPFAA</sequence>
<keyword evidence="3" id="KW-1185">Reference proteome</keyword>
<dbReference type="SUPFAM" id="SSF54001">
    <property type="entry name" value="Cysteine proteinases"/>
    <property type="match status" value="1"/>
</dbReference>
<dbReference type="AlphaFoldDB" id="A0A841LEE5"/>
<dbReference type="InterPro" id="IPR038765">
    <property type="entry name" value="Papain-like_cys_pep_sf"/>
</dbReference>
<evidence type="ECO:0000313" key="2">
    <source>
        <dbReference type="EMBL" id="MBB6228185.1"/>
    </source>
</evidence>
<name>A0A841LEE5_9SPHN</name>
<dbReference type="InterPro" id="IPR002931">
    <property type="entry name" value="Transglutaminase-like"/>
</dbReference>
<dbReference type="Gene3D" id="3.10.620.30">
    <property type="match status" value="1"/>
</dbReference>
<comment type="caution">
    <text evidence="2">The sequence shown here is derived from an EMBL/GenBank/DDBJ whole genome shotgun (WGS) entry which is preliminary data.</text>
</comment>
<gene>
    <name evidence="2" type="ORF">FHS79_002370</name>
</gene>
<reference evidence="2 3" key="1">
    <citation type="submission" date="2020-08" db="EMBL/GenBank/DDBJ databases">
        <title>Genomic Encyclopedia of Type Strains, Phase IV (KMG-IV): sequencing the most valuable type-strain genomes for metagenomic binning, comparative biology and taxonomic classification.</title>
        <authorList>
            <person name="Goeker M."/>
        </authorList>
    </citation>
    <scope>NUCLEOTIDE SEQUENCE [LARGE SCALE GENOMIC DNA]</scope>
    <source>
        <strain evidence="2 3">DSM 102189</strain>
    </source>
</reference>
<keyword evidence="2" id="KW-0645">Protease</keyword>
<evidence type="ECO:0000259" key="1">
    <source>
        <dbReference type="SMART" id="SM00460"/>
    </source>
</evidence>
<dbReference type="GO" id="GO:0008233">
    <property type="term" value="F:peptidase activity"/>
    <property type="evidence" value="ECO:0007669"/>
    <property type="project" value="UniProtKB-KW"/>
</dbReference>
<protein>
    <submittedName>
        <fullName evidence="2">Transglutaminase-like putative cysteine protease</fullName>
    </submittedName>
</protein>
<feature type="domain" description="Transglutaminase-like" evidence="1">
    <location>
        <begin position="161"/>
        <end position="227"/>
    </location>
</feature>
<dbReference type="GO" id="GO:0006508">
    <property type="term" value="P:proteolysis"/>
    <property type="evidence" value="ECO:0007669"/>
    <property type="project" value="UniProtKB-KW"/>
</dbReference>
<dbReference type="Gene3D" id="2.60.40.2250">
    <property type="match status" value="1"/>
</dbReference>
<dbReference type="Pfam" id="PF01841">
    <property type="entry name" value="Transglut_core"/>
    <property type="match status" value="1"/>
</dbReference>
<dbReference type="PANTHER" id="PTHR33490:SF12">
    <property type="entry name" value="BLL5557 PROTEIN"/>
    <property type="match status" value="1"/>
</dbReference>